<proteinExistence type="predicted"/>
<dbReference type="EMBL" id="JBBPFD010000015">
    <property type="protein sequence ID" value="KAK7895664.1"/>
    <property type="molecule type" value="Genomic_DNA"/>
</dbReference>
<organism evidence="2 3">
    <name type="scientific">Mugilogobius chulae</name>
    <name type="common">yellowstripe goby</name>
    <dbReference type="NCBI Taxonomy" id="88201"/>
    <lineage>
        <taxon>Eukaryota</taxon>
        <taxon>Metazoa</taxon>
        <taxon>Chordata</taxon>
        <taxon>Craniata</taxon>
        <taxon>Vertebrata</taxon>
        <taxon>Euteleostomi</taxon>
        <taxon>Actinopterygii</taxon>
        <taxon>Neopterygii</taxon>
        <taxon>Teleostei</taxon>
        <taxon>Neoteleostei</taxon>
        <taxon>Acanthomorphata</taxon>
        <taxon>Gobiaria</taxon>
        <taxon>Gobiiformes</taxon>
        <taxon>Gobioidei</taxon>
        <taxon>Gobiidae</taxon>
        <taxon>Gobionellinae</taxon>
        <taxon>Mugilogobius</taxon>
    </lineage>
</organism>
<evidence type="ECO:0000313" key="2">
    <source>
        <dbReference type="EMBL" id="KAK7895664.1"/>
    </source>
</evidence>
<sequence length="172" mass="19622">MVVTHPSLRRHDDVRVASYVIMTSVSAHNGLFGVVRCGMLLRQAAVKMSSERNVEAVGCDASIMKNVWEIRGREYNQKIQHEEERVSKSALPAINKDWASRLEARLGGYKRVERKSKARAEEDGAAPKVKRTAVTRVATPAPHQRTPCRDPSLLRPRERRARRKEQARHRYS</sequence>
<gene>
    <name evidence="2" type="ORF">WMY93_020989</name>
</gene>
<feature type="compositionally biased region" description="Basic residues" evidence="1">
    <location>
        <begin position="157"/>
        <end position="172"/>
    </location>
</feature>
<reference evidence="3" key="1">
    <citation type="submission" date="2024-04" db="EMBL/GenBank/DDBJ databases">
        <title>Salinicola lusitanus LLJ914,a marine bacterium isolated from the Okinawa Trough.</title>
        <authorList>
            <person name="Li J."/>
        </authorList>
    </citation>
    <scope>NUCLEOTIDE SEQUENCE [LARGE SCALE GENOMIC DNA]</scope>
</reference>
<evidence type="ECO:0000313" key="3">
    <source>
        <dbReference type="Proteomes" id="UP001460270"/>
    </source>
</evidence>
<dbReference type="AlphaFoldDB" id="A0AAW0NDY7"/>
<comment type="caution">
    <text evidence="2">The sequence shown here is derived from an EMBL/GenBank/DDBJ whole genome shotgun (WGS) entry which is preliminary data.</text>
</comment>
<feature type="region of interest" description="Disordered" evidence="1">
    <location>
        <begin position="115"/>
        <end position="172"/>
    </location>
</feature>
<accession>A0AAW0NDY7</accession>
<evidence type="ECO:0000256" key="1">
    <source>
        <dbReference type="SAM" id="MobiDB-lite"/>
    </source>
</evidence>
<name>A0AAW0NDY7_9GOBI</name>
<keyword evidence="3" id="KW-1185">Reference proteome</keyword>
<dbReference type="Proteomes" id="UP001460270">
    <property type="component" value="Unassembled WGS sequence"/>
</dbReference>
<protein>
    <submittedName>
        <fullName evidence="2">Uncharacterized protein</fullName>
    </submittedName>
</protein>